<sequence>MVESALSGRNEAESLFCTELNEPTSGPPTPAASNQRATTTPASNLQRAFVMVRRLAVQAKAIGGADGTPCHRCGLGHVGVKWT</sequence>
<gene>
    <name evidence="2" type="ORF">GCM10009668_36330</name>
</gene>
<accession>A0ABN1U0M6</accession>
<protein>
    <submittedName>
        <fullName evidence="2">Uncharacterized protein</fullName>
    </submittedName>
</protein>
<feature type="region of interest" description="Disordered" evidence="1">
    <location>
        <begin position="1"/>
        <end position="42"/>
    </location>
</feature>
<dbReference type="EMBL" id="BAAALG010000013">
    <property type="protein sequence ID" value="GAA1111684.1"/>
    <property type="molecule type" value="Genomic_DNA"/>
</dbReference>
<keyword evidence="3" id="KW-1185">Reference proteome</keyword>
<proteinExistence type="predicted"/>
<evidence type="ECO:0000313" key="3">
    <source>
        <dbReference type="Proteomes" id="UP001501581"/>
    </source>
</evidence>
<organism evidence="2 3">
    <name type="scientific">Nocardioides dubius</name>
    <dbReference type="NCBI Taxonomy" id="317019"/>
    <lineage>
        <taxon>Bacteria</taxon>
        <taxon>Bacillati</taxon>
        <taxon>Actinomycetota</taxon>
        <taxon>Actinomycetes</taxon>
        <taxon>Propionibacteriales</taxon>
        <taxon>Nocardioidaceae</taxon>
        <taxon>Nocardioides</taxon>
    </lineage>
</organism>
<comment type="caution">
    <text evidence="2">The sequence shown here is derived from an EMBL/GenBank/DDBJ whole genome shotgun (WGS) entry which is preliminary data.</text>
</comment>
<evidence type="ECO:0000313" key="2">
    <source>
        <dbReference type="EMBL" id="GAA1111684.1"/>
    </source>
</evidence>
<dbReference type="Proteomes" id="UP001501581">
    <property type="component" value="Unassembled WGS sequence"/>
</dbReference>
<reference evidence="2 3" key="1">
    <citation type="journal article" date="2019" name="Int. J. Syst. Evol. Microbiol.">
        <title>The Global Catalogue of Microorganisms (GCM) 10K type strain sequencing project: providing services to taxonomists for standard genome sequencing and annotation.</title>
        <authorList>
            <consortium name="The Broad Institute Genomics Platform"/>
            <consortium name="The Broad Institute Genome Sequencing Center for Infectious Disease"/>
            <person name="Wu L."/>
            <person name="Ma J."/>
        </authorList>
    </citation>
    <scope>NUCLEOTIDE SEQUENCE [LARGE SCALE GENOMIC DNA]</scope>
    <source>
        <strain evidence="2 3">JCM 13008</strain>
    </source>
</reference>
<feature type="compositionally biased region" description="Polar residues" evidence="1">
    <location>
        <begin position="31"/>
        <end position="42"/>
    </location>
</feature>
<evidence type="ECO:0000256" key="1">
    <source>
        <dbReference type="SAM" id="MobiDB-lite"/>
    </source>
</evidence>
<name>A0ABN1U0M6_9ACTN</name>